<dbReference type="InterPro" id="IPR016162">
    <property type="entry name" value="Ald_DH_N"/>
</dbReference>
<dbReference type="FunFam" id="3.40.605.10:FF:000007">
    <property type="entry name" value="NAD/NADP-dependent betaine aldehyde dehydrogenase"/>
    <property type="match status" value="1"/>
</dbReference>
<evidence type="ECO:0000256" key="4">
    <source>
        <dbReference type="ARBA" id="ARBA00049194"/>
    </source>
</evidence>
<dbReference type="FunFam" id="3.40.605.10:FF:000026">
    <property type="entry name" value="Aldehyde dehydrogenase, putative"/>
    <property type="match status" value="1"/>
</dbReference>
<dbReference type="InterPro" id="IPR016160">
    <property type="entry name" value="Ald_DH_CS_CYS"/>
</dbReference>
<dbReference type="GO" id="GO:0004029">
    <property type="term" value="F:aldehyde dehydrogenase (NAD+) activity"/>
    <property type="evidence" value="ECO:0007669"/>
    <property type="project" value="UniProtKB-EC"/>
</dbReference>
<dbReference type="CDD" id="cd07138">
    <property type="entry name" value="ALDH_CddD_SSP0762"/>
    <property type="match status" value="1"/>
</dbReference>
<dbReference type="InterPro" id="IPR016163">
    <property type="entry name" value="Ald_DH_C"/>
</dbReference>
<proteinExistence type="inferred from homology"/>
<dbReference type="EMBL" id="JAAXPC010000018">
    <property type="protein sequence ID" value="NKY04465.1"/>
    <property type="molecule type" value="Genomic_DNA"/>
</dbReference>
<dbReference type="PROSITE" id="PS00070">
    <property type="entry name" value="ALDEHYDE_DEHYDR_CYS"/>
    <property type="match status" value="1"/>
</dbReference>
<dbReference type="Pfam" id="PF00171">
    <property type="entry name" value="Aldedh"/>
    <property type="match status" value="1"/>
</dbReference>
<dbReference type="RefSeq" id="WP_006372212.1">
    <property type="nucleotide sequence ID" value="NZ_JAAXPC010000018.1"/>
</dbReference>
<comment type="caution">
    <text evidence="8">The sequence shown here is derived from an EMBL/GenBank/DDBJ whole genome shotgun (WGS) entry which is preliminary data.</text>
</comment>
<dbReference type="PANTHER" id="PTHR42804:SF1">
    <property type="entry name" value="ALDEHYDE DEHYDROGENASE-RELATED"/>
    <property type="match status" value="1"/>
</dbReference>
<protein>
    <recommendedName>
        <fullName evidence="3">aldehyde dehydrogenase (NAD(+))</fullName>
        <ecNumber evidence="3">1.2.1.3</ecNumber>
    </recommendedName>
</protein>
<feature type="active site" evidence="5">
    <location>
        <position position="257"/>
    </location>
</feature>
<dbReference type="Gene3D" id="3.40.605.10">
    <property type="entry name" value="Aldehyde Dehydrogenase, Chain A, domain 1"/>
    <property type="match status" value="1"/>
</dbReference>
<accession>A0A846WSF2</accession>
<dbReference type="PROSITE" id="PS00687">
    <property type="entry name" value="ALDEHYDE_DEHYDR_GLU"/>
    <property type="match status" value="1"/>
</dbReference>
<dbReference type="Proteomes" id="UP000563898">
    <property type="component" value="Unassembled WGS sequence"/>
</dbReference>
<dbReference type="AlphaFoldDB" id="A0A846WSF2"/>
<dbReference type="InterPro" id="IPR016161">
    <property type="entry name" value="Ald_DH/histidinol_DH"/>
</dbReference>
<reference evidence="8 9" key="1">
    <citation type="submission" date="2020-04" db="EMBL/GenBank/DDBJ databases">
        <title>MicrobeNet Type strains.</title>
        <authorList>
            <person name="Nicholson A.C."/>
        </authorList>
    </citation>
    <scope>NUCLEOTIDE SEQUENCE [LARGE SCALE GENOMIC DNA]</scope>
    <source>
        <strain evidence="8 9">ATCC BAA-14</strain>
    </source>
</reference>
<evidence type="ECO:0000256" key="2">
    <source>
        <dbReference type="ARBA" id="ARBA00023002"/>
    </source>
</evidence>
<name>A0A846WSF2_9ACTN</name>
<evidence type="ECO:0000313" key="8">
    <source>
        <dbReference type="EMBL" id="NKY04465.1"/>
    </source>
</evidence>
<dbReference type="PANTHER" id="PTHR42804">
    <property type="entry name" value="ALDEHYDE DEHYDROGENASE"/>
    <property type="match status" value="1"/>
</dbReference>
<dbReference type="InterPro" id="IPR029510">
    <property type="entry name" value="Ald_DH_CS_GLU"/>
</dbReference>
<comment type="similarity">
    <text evidence="1 6">Belongs to the aldehyde dehydrogenase family.</text>
</comment>
<dbReference type="InterPro" id="IPR015590">
    <property type="entry name" value="Aldehyde_DH_dom"/>
</dbReference>
<comment type="catalytic activity">
    <reaction evidence="4">
        <text>an aldehyde + NAD(+) + H2O = a carboxylate + NADH + 2 H(+)</text>
        <dbReference type="Rhea" id="RHEA:16185"/>
        <dbReference type="ChEBI" id="CHEBI:15377"/>
        <dbReference type="ChEBI" id="CHEBI:15378"/>
        <dbReference type="ChEBI" id="CHEBI:17478"/>
        <dbReference type="ChEBI" id="CHEBI:29067"/>
        <dbReference type="ChEBI" id="CHEBI:57540"/>
        <dbReference type="ChEBI" id="CHEBI:57945"/>
        <dbReference type="EC" id="1.2.1.3"/>
    </reaction>
</comment>
<evidence type="ECO:0000256" key="5">
    <source>
        <dbReference type="PROSITE-ProRule" id="PRU10007"/>
    </source>
</evidence>
<evidence type="ECO:0000256" key="1">
    <source>
        <dbReference type="ARBA" id="ARBA00009986"/>
    </source>
</evidence>
<evidence type="ECO:0000256" key="3">
    <source>
        <dbReference type="ARBA" id="ARBA00024226"/>
    </source>
</evidence>
<sequence length="489" mass="51210">MTGTELAPDTVVVPDARLYIDGRWSSPSDRELVPVHNPATEQVIGSVIECTRADIDAAFAAARQALGPWAATTVEHRAELLDALADALHDRGEELAVLASMEIGMPLTESRAVQAAFPESVLRSIVDVARTTRWEYDDESGTTIVREPVGVVLAITPWNFPVHQIIAKLAPALATGCTVVLKPAELTPLNALFLAELCDAAGIPAGVVNVVTGRGSTTGEMLVQSEGYDLVSFTGSLTVGKHIGQVAGGRVIRATLELGGKSPAVVLDDADLEIAVRTTVRNCFTNAGQKCNAPTRLIVPDGELARAREIAVAAAASYVLGDPIDPSTTMGPLASAAQRDKVLGYLDAARARGATVAGGVRADGFDAGYYVTPAIVTDVGENDPVVTDEIFGPVLVLLGHQGFDDAVRIANDTPYGLSAEVWSADPALAEALARHIAAGQVRINGVRSPQPPVAPFGGYKASGIGRELGRFGLDEYLETKAVLGLHHKS</sequence>
<keyword evidence="2 6" id="KW-0560">Oxidoreductase</keyword>
<evidence type="ECO:0000313" key="9">
    <source>
        <dbReference type="Proteomes" id="UP000563898"/>
    </source>
</evidence>
<evidence type="ECO:0000259" key="7">
    <source>
        <dbReference type="Pfam" id="PF00171"/>
    </source>
</evidence>
<gene>
    <name evidence="8" type="ORF">HGA05_23125</name>
</gene>
<dbReference type="SUPFAM" id="SSF53720">
    <property type="entry name" value="ALDH-like"/>
    <property type="match status" value="1"/>
</dbReference>
<feature type="domain" description="Aldehyde dehydrogenase" evidence="7">
    <location>
        <begin position="24"/>
        <end position="482"/>
    </location>
</feature>
<dbReference type="Gene3D" id="3.40.309.10">
    <property type="entry name" value="Aldehyde Dehydrogenase, Chain A, domain 2"/>
    <property type="match status" value="1"/>
</dbReference>
<organism evidence="8 9">
    <name type="scientific">Gordonia polyisoprenivorans</name>
    <dbReference type="NCBI Taxonomy" id="84595"/>
    <lineage>
        <taxon>Bacteria</taxon>
        <taxon>Bacillati</taxon>
        <taxon>Actinomycetota</taxon>
        <taxon>Actinomycetes</taxon>
        <taxon>Mycobacteriales</taxon>
        <taxon>Gordoniaceae</taxon>
        <taxon>Gordonia</taxon>
    </lineage>
</organism>
<dbReference type="EC" id="1.2.1.3" evidence="3"/>
<evidence type="ECO:0000256" key="6">
    <source>
        <dbReference type="RuleBase" id="RU003345"/>
    </source>
</evidence>